<name>A0AAE3AX77_9FIRM</name>
<evidence type="ECO:0000313" key="9">
    <source>
        <dbReference type="EMBL" id="MCC2168505.1"/>
    </source>
</evidence>
<dbReference type="GO" id="GO:0008881">
    <property type="term" value="F:glutamate racemase activity"/>
    <property type="evidence" value="ECO:0007669"/>
    <property type="project" value="UniProtKB-UniRule"/>
</dbReference>
<dbReference type="PANTHER" id="PTHR21198:SF2">
    <property type="entry name" value="GLUTAMATE RACEMASE"/>
    <property type="match status" value="1"/>
</dbReference>
<sequence>MKTVQDKNLLEMPIGVFDSGMGGLTVMREIMRQIPNEKVIYFGDTARVPYGSKSKETVTRFSRQIVRFLQSKQVKAIVVACNTASAYALNDLEREIDIPIIGVVKPGAKVAAEVTRNGQVGVIATEGTISSNIYTTYIRQLRPEVQVTGKACPLFVPLVEEGLWQDPVTDEIAKRYLSSLIDTGIDTLILGCTHYPLIRSTVAKVMGDHVTLVNPAYETARELKELLMEKGLFNPVPPQLGTNKYEFFVSDGAEKFVHFANSIIKYGILGAKVIQIEDY</sequence>
<dbReference type="EMBL" id="JAJEQF010000037">
    <property type="protein sequence ID" value="MCC2168505.1"/>
    <property type="molecule type" value="Genomic_DNA"/>
</dbReference>
<comment type="caution">
    <text evidence="9">The sequence shown here is derived from an EMBL/GenBank/DDBJ whole genome shotgun (WGS) entry which is preliminary data.</text>
</comment>
<feature type="binding site" evidence="8">
    <location>
        <begin position="18"/>
        <end position="19"/>
    </location>
    <ligand>
        <name>substrate</name>
    </ligand>
</feature>
<dbReference type="PROSITE" id="PS00924">
    <property type="entry name" value="ASP_GLU_RACEMASE_2"/>
    <property type="match status" value="1"/>
</dbReference>
<keyword evidence="5 8" id="KW-0413">Isomerase</keyword>
<evidence type="ECO:0000256" key="3">
    <source>
        <dbReference type="ARBA" id="ARBA00022960"/>
    </source>
</evidence>
<evidence type="ECO:0000256" key="7">
    <source>
        <dbReference type="ARBA" id="ARBA00070053"/>
    </source>
</evidence>
<dbReference type="NCBIfam" id="TIGR00067">
    <property type="entry name" value="glut_race"/>
    <property type="match status" value="1"/>
</dbReference>
<protein>
    <recommendedName>
        <fullName evidence="7 8">Glutamate racemase</fullName>
        <ecNumber evidence="2 8">5.1.1.3</ecNumber>
    </recommendedName>
</protein>
<keyword evidence="4 8" id="KW-0573">Peptidoglycan synthesis</keyword>
<dbReference type="PROSITE" id="PS00923">
    <property type="entry name" value="ASP_GLU_RACEMASE_1"/>
    <property type="match status" value="1"/>
</dbReference>
<evidence type="ECO:0000256" key="2">
    <source>
        <dbReference type="ARBA" id="ARBA00013090"/>
    </source>
</evidence>
<reference evidence="9 10" key="1">
    <citation type="submission" date="2021-10" db="EMBL/GenBank/DDBJ databases">
        <title>Anaerobic single-cell dispensing facilitates the cultivation of human gut bacteria.</title>
        <authorList>
            <person name="Afrizal A."/>
        </authorList>
    </citation>
    <scope>NUCLEOTIDE SEQUENCE [LARGE SCALE GENOMIC DNA]</scope>
    <source>
        <strain evidence="9 10">CLA-AA-H244</strain>
    </source>
</reference>
<dbReference type="Gene3D" id="3.40.50.1860">
    <property type="match status" value="2"/>
</dbReference>
<feature type="active site" description="Proton donor/acceptor" evidence="8">
    <location>
        <position position="192"/>
    </location>
</feature>
<organism evidence="9 10">
    <name type="scientific">Gallintestinimicrobium propionicum</name>
    <dbReference type="NCBI Taxonomy" id="2981770"/>
    <lineage>
        <taxon>Bacteria</taxon>
        <taxon>Bacillati</taxon>
        <taxon>Bacillota</taxon>
        <taxon>Clostridia</taxon>
        <taxon>Lachnospirales</taxon>
        <taxon>Lachnospiraceae</taxon>
        <taxon>Gallintestinimicrobium</taxon>
    </lineage>
</organism>
<feature type="binding site" evidence="8">
    <location>
        <begin position="193"/>
        <end position="194"/>
    </location>
    <ligand>
        <name>substrate</name>
    </ligand>
</feature>
<dbReference type="SUPFAM" id="SSF53681">
    <property type="entry name" value="Aspartate/glutamate racemase"/>
    <property type="match status" value="2"/>
</dbReference>
<keyword evidence="6 8" id="KW-0961">Cell wall biogenesis/degradation</keyword>
<accession>A0AAE3AX77</accession>
<dbReference type="InterPro" id="IPR033134">
    <property type="entry name" value="Asp/Glu_racemase_AS_2"/>
</dbReference>
<dbReference type="HAMAP" id="MF_00258">
    <property type="entry name" value="Glu_racemase"/>
    <property type="match status" value="1"/>
</dbReference>
<dbReference type="InterPro" id="IPR004391">
    <property type="entry name" value="Glu_race"/>
</dbReference>
<dbReference type="FunFam" id="3.40.50.1860:FF:000002">
    <property type="entry name" value="Glutamate racemase"/>
    <property type="match status" value="1"/>
</dbReference>
<dbReference type="InterPro" id="IPR001920">
    <property type="entry name" value="Asp/Glu_race"/>
</dbReference>
<comment type="function">
    <text evidence="8">Provides the (R)-glutamate required for cell wall biosynthesis.</text>
</comment>
<dbReference type="Pfam" id="PF01177">
    <property type="entry name" value="Asp_Glu_race"/>
    <property type="match status" value="1"/>
</dbReference>
<dbReference type="GO" id="GO:0071555">
    <property type="term" value="P:cell wall organization"/>
    <property type="evidence" value="ECO:0007669"/>
    <property type="project" value="UniProtKB-KW"/>
</dbReference>
<evidence type="ECO:0000256" key="5">
    <source>
        <dbReference type="ARBA" id="ARBA00023235"/>
    </source>
</evidence>
<dbReference type="EC" id="5.1.1.3" evidence="2 8"/>
<dbReference type="GO" id="GO:0008360">
    <property type="term" value="P:regulation of cell shape"/>
    <property type="evidence" value="ECO:0007669"/>
    <property type="project" value="UniProtKB-KW"/>
</dbReference>
<evidence type="ECO:0000313" key="10">
    <source>
        <dbReference type="Proteomes" id="UP001199355"/>
    </source>
</evidence>
<dbReference type="RefSeq" id="WP_262586901.1">
    <property type="nucleotide sequence ID" value="NZ_JAJEQF010000037.1"/>
</dbReference>
<feature type="binding site" evidence="8">
    <location>
        <begin position="82"/>
        <end position="83"/>
    </location>
    <ligand>
        <name>substrate</name>
    </ligand>
</feature>
<evidence type="ECO:0000256" key="6">
    <source>
        <dbReference type="ARBA" id="ARBA00023316"/>
    </source>
</evidence>
<comment type="pathway">
    <text evidence="8">Cell wall biogenesis; peptidoglycan biosynthesis.</text>
</comment>
<comment type="similarity">
    <text evidence="8">Belongs to the aspartate/glutamate racemases family.</text>
</comment>
<proteinExistence type="inferred from homology"/>
<dbReference type="InterPro" id="IPR015942">
    <property type="entry name" value="Asp/Glu/hydantoin_racemase"/>
</dbReference>
<feature type="binding site" evidence="8">
    <location>
        <begin position="50"/>
        <end position="51"/>
    </location>
    <ligand>
        <name>substrate</name>
    </ligand>
</feature>
<dbReference type="Proteomes" id="UP001199355">
    <property type="component" value="Unassembled WGS sequence"/>
</dbReference>
<dbReference type="AlphaFoldDB" id="A0AAE3AX77"/>
<evidence type="ECO:0000256" key="4">
    <source>
        <dbReference type="ARBA" id="ARBA00022984"/>
    </source>
</evidence>
<dbReference type="InterPro" id="IPR018187">
    <property type="entry name" value="Asp/Glu_racemase_AS_1"/>
</dbReference>
<comment type="catalytic activity">
    <reaction evidence="1 8">
        <text>L-glutamate = D-glutamate</text>
        <dbReference type="Rhea" id="RHEA:12813"/>
        <dbReference type="ChEBI" id="CHEBI:29985"/>
        <dbReference type="ChEBI" id="CHEBI:29986"/>
        <dbReference type="EC" id="5.1.1.3"/>
    </reaction>
</comment>
<evidence type="ECO:0000256" key="8">
    <source>
        <dbReference type="HAMAP-Rule" id="MF_00258"/>
    </source>
</evidence>
<keyword evidence="10" id="KW-1185">Reference proteome</keyword>
<evidence type="ECO:0000256" key="1">
    <source>
        <dbReference type="ARBA" id="ARBA00001602"/>
    </source>
</evidence>
<feature type="active site" description="Proton donor/acceptor" evidence="8">
    <location>
        <position position="81"/>
    </location>
</feature>
<dbReference type="GO" id="GO:0009252">
    <property type="term" value="P:peptidoglycan biosynthetic process"/>
    <property type="evidence" value="ECO:0007669"/>
    <property type="project" value="UniProtKB-UniRule"/>
</dbReference>
<dbReference type="PANTHER" id="PTHR21198">
    <property type="entry name" value="GLUTAMATE RACEMASE"/>
    <property type="match status" value="1"/>
</dbReference>
<gene>
    <name evidence="8 9" type="primary">murI</name>
    <name evidence="9" type="ORF">LKD45_12540</name>
</gene>
<keyword evidence="3 8" id="KW-0133">Cell shape</keyword>